<dbReference type="EMBL" id="DUZY01000002">
    <property type="protein sequence ID" value="DAD27953.1"/>
    <property type="molecule type" value="Genomic_DNA"/>
</dbReference>
<comment type="caution">
    <text evidence="1">The sequence shown here is derived from an EMBL/GenBank/DDBJ whole genome shotgun (WGS) entry which is preliminary data.</text>
</comment>
<evidence type="ECO:0000313" key="1">
    <source>
        <dbReference type="EMBL" id="DAD27953.1"/>
    </source>
</evidence>
<keyword evidence="2" id="KW-1185">Reference proteome</keyword>
<gene>
    <name evidence="1" type="ORF">HUJ06_029421</name>
</gene>
<name>A0A822Y7C5_NELNU</name>
<sequence length="55" mass="6494">MKQGRERRGQRERERDAKKFVAMASSLFQSFVNPSNNWFAAQHMKALCKCLRKYG</sequence>
<dbReference type="Proteomes" id="UP000607653">
    <property type="component" value="Unassembled WGS sequence"/>
</dbReference>
<accession>A0A822Y7C5</accession>
<protein>
    <submittedName>
        <fullName evidence="1">Uncharacterized protein</fullName>
    </submittedName>
</protein>
<dbReference type="AlphaFoldDB" id="A0A822Y7C5"/>
<proteinExistence type="predicted"/>
<organism evidence="1 2">
    <name type="scientific">Nelumbo nucifera</name>
    <name type="common">Sacred lotus</name>
    <dbReference type="NCBI Taxonomy" id="4432"/>
    <lineage>
        <taxon>Eukaryota</taxon>
        <taxon>Viridiplantae</taxon>
        <taxon>Streptophyta</taxon>
        <taxon>Embryophyta</taxon>
        <taxon>Tracheophyta</taxon>
        <taxon>Spermatophyta</taxon>
        <taxon>Magnoliopsida</taxon>
        <taxon>Proteales</taxon>
        <taxon>Nelumbonaceae</taxon>
        <taxon>Nelumbo</taxon>
    </lineage>
</organism>
<evidence type="ECO:0000313" key="2">
    <source>
        <dbReference type="Proteomes" id="UP000607653"/>
    </source>
</evidence>
<reference evidence="1 2" key="1">
    <citation type="journal article" date="2020" name="Mol. Biol. Evol.">
        <title>Distinct Expression and Methylation Patterns for Genes with Different Fates following a Single Whole-Genome Duplication in Flowering Plants.</title>
        <authorList>
            <person name="Shi T."/>
            <person name="Rahmani R.S."/>
            <person name="Gugger P.F."/>
            <person name="Wang M."/>
            <person name="Li H."/>
            <person name="Zhang Y."/>
            <person name="Li Z."/>
            <person name="Wang Q."/>
            <person name="Van de Peer Y."/>
            <person name="Marchal K."/>
            <person name="Chen J."/>
        </authorList>
    </citation>
    <scope>NUCLEOTIDE SEQUENCE [LARGE SCALE GENOMIC DNA]</scope>
    <source>
        <tissue evidence="1">Leaf</tissue>
    </source>
</reference>